<evidence type="ECO:0000313" key="3">
    <source>
        <dbReference type="Proteomes" id="UP000649345"/>
    </source>
</evidence>
<dbReference type="AlphaFoldDB" id="A0A923LEN9"/>
<dbReference type="EMBL" id="JACOOR010000008">
    <property type="protein sequence ID" value="MBC5660770.1"/>
    <property type="molecule type" value="Genomic_DNA"/>
</dbReference>
<organism evidence="2 3">
    <name type="scientific">Anaerosacchariphilus hominis</name>
    <dbReference type="NCBI Taxonomy" id="2763017"/>
    <lineage>
        <taxon>Bacteria</taxon>
        <taxon>Bacillati</taxon>
        <taxon>Bacillota</taxon>
        <taxon>Clostridia</taxon>
        <taxon>Lachnospirales</taxon>
        <taxon>Lachnospiraceae</taxon>
        <taxon>Anaerosacchariphilus</taxon>
    </lineage>
</organism>
<sequence>MGCWGITAFESDAGLDAISLIRKHLPEQGDVELRQMLAWLKADSWNAPPEVSEGVSHTSPMAVAELIVKFQEKDFSALDGIRGDKKFSSLSSFTASKESLQWVREYLSETLFYSRKCAKEQEKSGVLWCGWFQERDWKHWQAHMEKLIGRMDELLTREGETVALWTGSVCQKVEPGKMAGKKEGEERENPHRSEEESMTFFERELKKMFGTGASFSEPRFVGNCCYGRLTDQIRVKINFQTGMVADHYDRLKVTLLNRNEGMIDSMVVKFRDVWGLKNTTNPNFRDGVNPHIWSYGKETSWYVYQPGKEDYKVLSEAIKTYLEVFQEPEEAMQMGQKMC</sequence>
<gene>
    <name evidence="2" type="ORF">H8S44_13465</name>
</gene>
<feature type="region of interest" description="Disordered" evidence="1">
    <location>
        <begin position="176"/>
        <end position="196"/>
    </location>
</feature>
<keyword evidence="3" id="KW-1185">Reference proteome</keyword>
<reference evidence="2" key="1">
    <citation type="submission" date="2020-08" db="EMBL/GenBank/DDBJ databases">
        <title>Genome public.</title>
        <authorList>
            <person name="Liu C."/>
            <person name="Sun Q."/>
        </authorList>
    </citation>
    <scope>NUCLEOTIDE SEQUENCE</scope>
    <source>
        <strain evidence="2">NSJ-68</strain>
    </source>
</reference>
<proteinExistence type="predicted"/>
<accession>A0A923LEN9</accession>
<feature type="compositionally biased region" description="Basic and acidic residues" evidence="1">
    <location>
        <begin position="180"/>
        <end position="196"/>
    </location>
</feature>
<evidence type="ECO:0000256" key="1">
    <source>
        <dbReference type="SAM" id="MobiDB-lite"/>
    </source>
</evidence>
<dbReference type="Proteomes" id="UP000649345">
    <property type="component" value="Unassembled WGS sequence"/>
</dbReference>
<name>A0A923LEN9_9FIRM</name>
<comment type="caution">
    <text evidence="2">The sequence shown here is derived from an EMBL/GenBank/DDBJ whole genome shotgun (WGS) entry which is preliminary data.</text>
</comment>
<evidence type="ECO:0000313" key="2">
    <source>
        <dbReference type="EMBL" id="MBC5660770.1"/>
    </source>
</evidence>
<protein>
    <submittedName>
        <fullName evidence="2">DUF4259 domain-containing protein</fullName>
    </submittedName>
</protein>